<dbReference type="InterPro" id="IPR032594">
    <property type="entry name" value="DUF4906"/>
</dbReference>
<sequence length="686" mass="77702">MIRKNDIYSWLSILAMLPMVLTACLEEDNYKQCPNQTDKIQLTISLPEQTRIATNTRAVSNRVDYSIVNNLNIVLASGNDITKIYYFDESGLTPNDDRVIMTRNSLPMRPEEGDNKRYITIRGEEGDFDQVTEIYAIANYNNSITIKTIDALKQLKQTAADGQPNRANDCMMFGSTKQLTNGTLSLKRTLAMFSVKIDGSELKDGVRITPKRMSLHNVPKSCFIGNDNKISHSDGFVSLGQTIDLANAEGWGALTNTTEFVGGHELEPGTIPMFMFENLQGTNENIAIGDQRNKHPKEYTGSTPADLQSFLDGNNGNKYSYILVEAEYYYQDPQNSNKGVQGTIAYRFLLGNNAYNDFNIKRNNYYQVTLTLKGNGGANEDGKEDADGNLIVNKEDLSWRIDMNIKDWGFVKDDFDFDCHATHGYLEVVGDDNWKISAGPASGQSWVKFYSETEGRWVEPTEYGECGQNGRIEYYVQTWALNATGFTGSEDISREITLTITSKVNKKDHQTVTMKQWTPIKIANKVWVERFEEEDNLAWGYMDNDMSGTVTQSKPYFNTTFNFGESTTQHGLYNTWFMYFKENETSPVQTYCYRKSGRDLPHGAPTSTSDDYCLPDAETMKTIMNFKYTGNNPFQPLRTDKDYWTGSVDSNSKQSTYYLDSATKTLKTTQDRNATKRARAIYVTPH</sequence>
<gene>
    <name evidence="3" type="ORF">F2Y36_06970</name>
</gene>
<dbReference type="RefSeq" id="WP_005677316.1">
    <property type="nucleotide sequence ID" value="NZ_CP022412.2"/>
</dbReference>
<protein>
    <submittedName>
        <fullName evidence="3">DUF4906 domain-containing protein</fullName>
    </submittedName>
</protein>
<dbReference type="PROSITE" id="PS51257">
    <property type="entry name" value="PROKAR_LIPOPROTEIN"/>
    <property type="match status" value="1"/>
</dbReference>
<dbReference type="KEGG" id="bcac:CGC64_07415"/>
<feature type="chain" id="PRO_5026752132" evidence="1">
    <location>
        <begin position="24"/>
        <end position="686"/>
    </location>
</feature>
<organism evidence="3 4">
    <name type="scientific">Bacteroides caccae</name>
    <dbReference type="NCBI Taxonomy" id="47678"/>
    <lineage>
        <taxon>Bacteria</taxon>
        <taxon>Pseudomonadati</taxon>
        <taxon>Bacteroidota</taxon>
        <taxon>Bacteroidia</taxon>
        <taxon>Bacteroidales</taxon>
        <taxon>Bacteroidaceae</taxon>
        <taxon>Bacteroides</taxon>
    </lineage>
</organism>
<evidence type="ECO:0000313" key="3">
    <source>
        <dbReference type="EMBL" id="KAA5464378.1"/>
    </source>
</evidence>
<dbReference type="Gene3D" id="2.60.40.3690">
    <property type="match status" value="1"/>
</dbReference>
<keyword evidence="1" id="KW-0732">Signal</keyword>
<dbReference type="AlphaFoldDB" id="A0A6L3KUQ7"/>
<evidence type="ECO:0000313" key="4">
    <source>
        <dbReference type="Proteomes" id="UP000475905"/>
    </source>
</evidence>
<comment type="caution">
    <text evidence="3">The sequence shown here is derived from an EMBL/GenBank/DDBJ whole genome shotgun (WGS) entry which is preliminary data.</text>
</comment>
<feature type="signal peptide" evidence="1">
    <location>
        <begin position="1"/>
        <end position="23"/>
    </location>
</feature>
<feature type="domain" description="DUF4906" evidence="2">
    <location>
        <begin position="273"/>
        <end position="369"/>
    </location>
</feature>
<evidence type="ECO:0000256" key="1">
    <source>
        <dbReference type="SAM" id="SignalP"/>
    </source>
</evidence>
<proteinExistence type="predicted"/>
<dbReference type="Proteomes" id="UP000475905">
    <property type="component" value="Unassembled WGS sequence"/>
</dbReference>
<name>A0A6L3KUQ7_9BACE</name>
<evidence type="ECO:0000259" key="2">
    <source>
        <dbReference type="Pfam" id="PF16249"/>
    </source>
</evidence>
<dbReference type="Pfam" id="PF16249">
    <property type="entry name" value="DUF4906"/>
    <property type="match status" value="1"/>
</dbReference>
<accession>A0A6L3KUQ7</accession>
<dbReference type="EMBL" id="VVYP01000006">
    <property type="protein sequence ID" value="KAA5464378.1"/>
    <property type="molecule type" value="Genomic_DNA"/>
</dbReference>
<reference evidence="3 4" key="1">
    <citation type="journal article" date="2019" name="Nat. Med.">
        <title>A library of human gut bacterial isolates paired with longitudinal multiomics data enables mechanistic microbiome research.</title>
        <authorList>
            <person name="Poyet M."/>
            <person name="Groussin M."/>
            <person name="Gibbons S.M."/>
            <person name="Avila-Pacheco J."/>
            <person name="Jiang X."/>
            <person name="Kearney S.M."/>
            <person name="Perrotta A.R."/>
            <person name="Berdy B."/>
            <person name="Zhao S."/>
            <person name="Lieberman T.D."/>
            <person name="Swanson P.K."/>
            <person name="Smith M."/>
            <person name="Roesemann S."/>
            <person name="Alexander J.E."/>
            <person name="Rich S.A."/>
            <person name="Livny J."/>
            <person name="Vlamakis H."/>
            <person name="Clish C."/>
            <person name="Bullock K."/>
            <person name="Deik A."/>
            <person name="Scott J."/>
            <person name="Pierce K.A."/>
            <person name="Xavier R.J."/>
            <person name="Alm E.J."/>
        </authorList>
    </citation>
    <scope>NUCLEOTIDE SEQUENCE [LARGE SCALE GENOMIC DNA]</scope>
    <source>
        <strain evidence="3 4">BIOML-A31</strain>
    </source>
</reference>